<feature type="domain" description="Flagellin C-terminal" evidence="1">
    <location>
        <begin position="258"/>
        <end position="334"/>
    </location>
</feature>
<keyword evidence="2" id="KW-0282">Flagellum</keyword>
<protein>
    <submittedName>
        <fullName evidence="2">Flagellar biosynthesis protein FlgL</fullName>
    </submittedName>
</protein>
<dbReference type="Pfam" id="PF00700">
    <property type="entry name" value="Flagellin_C"/>
    <property type="match status" value="1"/>
</dbReference>
<dbReference type="Proteomes" id="UP000565723">
    <property type="component" value="Unassembled WGS sequence"/>
</dbReference>
<evidence type="ECO:0000313" key="2">
    <source>
        <dbReference type="EMBL" id="NVK96584.1"/>
    </source>
</evidence>
<dbReference type="SUPFAM" id="SSF64518">
    <property type="entry name" value="Phase 1 flagellin"/>
    <property type="match status" value="1"/>
</dbReference>
<dbReference type="EMBL" id="JABXIY010000015">
    <property type="protein sequence ID" value="NVK96584.1"/>
    <property type="molecule type" value="Genomic_DNA"/>
</dbReference>
<keyword evidence="2" id="KW-0969">Cilium</keyword>
<organism evidence="2 3">
    <name type="scientific">Ruegeria pomeroyi</name>
    <dbReference type="NCBI Taxonomy" id="89184"/>
    <lineage>
        <taxon>Bacteria</taxon>
        <taxon>Pseudomonadati</taxon>
        <taxon>Pseudomonadota</taxon>
        <taxon>Alphaproteobacteria</taxon>
        <taxon>Rhodobacterales</taxon>
        <taxon>Roseobacteraceae</taxon>
        <taxon>Ruegeria</taxon>
    </lineage>
</organism>
<comment type="caution">
    <text evidence="2">The sequence shown here is derived from an EMBL/GenBank/DDBJ whole genome shotgun (WGS) entry which is preliminary data.</text>
</comment>
<keyword evidence="2" id="KW-0966">Cell projection</keyword>
<gene>
    <name evidence="2" type="ORF">HW564_06615</name>
</gene>
<name>A0A850LEV7_9RHOB</name>
<accession>A0A850LEV7</accession>
<evidence type="ECO:0000259" key="1">
    <source>
        <dbReference type="Pfam" id="PF00700"/>
    </source>
</evidence>
<dbReference type="AlphaFoldDB" id="A0A850LEV7"/>
<sequence length="335" mass="35294">MAMNSLGDLAQNLMLRSYGARIRTEINTLTRELSTGKVADVTKRLRGDFSHLADMDRSLRRLSAFATANAETRLLASASQTSLGIVEQTVTDLSDSLLSVSLSNQAVSHAQAGVKAQGALETMISALNTSVGGRSLFAGVATDQTALASADTLMAGLRSALTGLSTPADIMQAAQDWFDDPAGFAATVYTGSDQSLGSTQVSEDTKVSLNRRADDPAFRDAMRLASVAALAEDPALGLSSTTKTALFEQIGVGLLGARDGVVTLQAEIGDVEGRIEKAATRNGAAKSGLELARGELLSADPYETAIRLEAVQFQLESLYTTTVRNSRLSLVNFLR</sequence>
<evidence type="ECO:0000313" key="3">
    <source>
        <dbReference type="Proteomes" id="UP000565723"/>
    </source>
</evidence>
<dbReference type="OMA" id="ENWFADP"/>
<dbReference type="InterPro" id="IPR046358">
    <property type="entry name" value="Flagellin_C"/>
</dbReference>
<proteinExistence type="predicted"/>
<reference evidence="2 3" key="1">
    <citation type="journal article" date="2020" name="Proc. Natl. Acad. Sci. U.S.A.">
        <title>Ecological drivers of bacterial community assembly in synthetic phycospheres.</title>
        <authorList>
            <person name="Fu H."/>
            <person name="Uchimiya M."/>
            <person name="Gore J."/>
            <person name="Moran M.A."/>
        </authorList>
    </citation>
    <scope>NUCLEOTIDE SEQUENCE [LARGE SCALE GENOMIC DNA]</scope>
    <source>
        <strain evidence="2">HF-Din03</strain>
    </source>
</reference>